<dbReference type="FunFam" id="1.10.285.10:FF:000001">
    <property type="entry name" value="Glutamate dehydrogenase"/>
    <property type="match status" value="1"/>
</dbReference>
<dbReference type="GO" id="GO:0005829">
    <property type="term" value="C:cytosol"/>
    <property type="evidence" value="ECO:0007669"/>
    <property type="project" value="TreeGrafter"/>
</dbReference>
<dbReference type="PANTHER" id="PTHR43571">
    <property type="entry name" value="NADP-SPECIFIC GLUTAMATE DEHYDROGENASE 1-RELATED"/>
    <property type="match status" value="1"/>
</dbReference>
<dbReference type="InterPro" id="IPR033524">
    <property type="entry name" value="Glu/Leu/Phe/Val_DH_AS"/>
</dbReference>
<organism evidence="10 11">
    <name type="scientific">Gordonia hirsuta DSM 44140 = NBRC 16056</name>
    <dbReference type="NCBI Taxonomy" id="1121927"/>
    <lineage>
        <taxon>Bacteria</taxon>
        <taxon>Bacillati</taxon>
        <taxon>Actinomycetota</taxon>
        <taxon>Actinomycetes</taxon>
        <taxon>Mycobacteriales</taxon>
        <taxon>Gordoniaceae</taxon>
        <taxon>Gordonia</taxon>
    </lineage>
</organism>
<dbReference type="Proteomes" id="UP000053405">
    <property type="component" value="Unassembled WGS sequence"/>
</dbReference>
<gene>
    <name evidence="10" type="primary">gdhA</name>
    <name evidence="10" type="ORF">GOHSU_23_00350</name>
</gene>
<feature type="binding site" evidence="6">
    <location>
        <position position="91"/>
    </location>
    <ligand>
        <name>substrate</name>
    </ligand>
</feature>
<evidence type="ECO:0000256" key="2">
    <source>
        <dbReference type="ARBA" id="ARBA00011643"/>
    </source>
</evidence>
<dbReference type="InterPro" id="IPR006095">
    <property type="entry name" value="Glu/Leu/Phe/Val/Trp_DH"/>
</dbReference>
<dbReference type="InterPro" id="IPR046346">
    <property type="entry name" value="Aminoacid_DH-like_N_sf"/>
</dbReference>
<dbReference type="SUPFAM" id="SSF51735">
    <property type="entry name" value="NAD(P)-binding Rossmann-fold domains"/>
    <property type="match status" value="1"/>
</dbReference>
<evidence type="ECO:0000256" key="6">
    <source>
        <dbReference type="PIRSR" id="PIRSR000185-2"/>
    </source>
</evidence>
<dbReference type="PANTHER" id="PTHR43571:SF1">
    <property type="entry name" value="NADP-SPECIFIC GLUTAMATE DEHYDROGENASE 1-RELATED"/>
    <property type="match status" value="1"/>
</dbReference>
<dbReference type="SUPFAM" id="SSF53223">
    <property type="entry name" value="Aminoacid dehydrogenase-like, N-terminal domain"/>
    <property type="match status" value="1"/>
</dbReference>
<evidence type="ECO:0000259" key="9">
    <source>
        <dbReference type="SMART" id="SM00839"/>
    </source>
</evidence>
<sequence>MSEFSGPLGDVYDVVIRRNPGEPEFHQAVQEVFESLIPVIDRNPQYLDVLTRMCEPERQIIFRVPWIDDSGRVQINRGFRVEFNSALGPYKGGLRFHPSVNLSIVKFLGFEQIFKNSLTGLPIGGGKGGSDFDPKGRSDLEIMRFCQSFMTELYRHIGEYTDVPAGDIGVGGREIGYLFGQYKRITNRYESGVLTGKGLTWGGSQVRPEATGYGTVFFASDMLKAKGEKFEGKKVLVSGSGNVATYAIEKINQLGGTVIACSDSSGYVVDEKGIDLEILKEVKQVRRGRLSEYVELRGNGAVMGTGSSLWHVPADIALPCATQNELDANDAAALVRNGCLVVAEGANMPTTPEAIKILQGAGVGFAPGKAANAGGVATSALEMQQNASRDSWSFEHTEERLRGIMSSLHDNCLATADEYNAPGNYIVGANVAGFVQVADAMLALGAI</sequence>
<dbReference type="InterPro" id="IPR014362">
    <property type="entry name" value="Glu_DH"/>
</dbReference>
<evidence type="ECO:0000313" key="11">
    <source>
        <dbReference type="Proteomes" id="UP000053405"/>
    </source>
</evidence>
<dbReference type="RefSeq" id="WP_005940327.1">
    <property type="nucleotide sequence ID" value="NZ_ATVK01000012.1"/>
</dbReference>
<dbReference type="Gene3D" id="1.10.285.10">
    <property type="entry name" value="Glutamate Dehydrogenase, chain A, domain 3"/>
    <property type="match status" value="2"/>
</dbReference>
<reference evidence="10 11" key="1">
    <citation type="submission" date="2012-12" db="EMBL/GenBank/DDBJ databases">
        <title>Whole genome shotgun sequence of Gordonia hirsuta NBRC 16056.</title>
        <authorList>
            <person name="Isaki-Nakamura S."/>
            <person name="Hosoyama A."/>
            <person name="Tsuchikane K."/>
            <person name="Katsumata H."/>
            <person name="Baba S."/>
            <person name="Yamazaki S."/>
            <person name="Fujita N."/>
        </authorList>
    </citation>
    <scope>NUCLEOTIDE SEQUENCE [LARGE SCALE GENOMIC DNA]</scope>
    <source>
        <strain evidence="10 11">NBRC 16056</strain>
    </source>
</reference>
<feature type="binding site" evidence="6">
    <location>
        <position position="242"/>
    </location>
    <ligand>
        <name>NAD(+)</name>
        <dbReference type="ChEBI" id="CHEBI:57540"/>
    </ligand>
</feature>
<comment type="subunit">
    <text evidence="2">Homohexamer.</text>
</comment>
<keyword evidence="3 4" id="KW-0560">Oxidoreductase</keyword>
<dbReference type="InterPro" id="IPR036291">
    <property type="entry name" value="NAD(P)-bd_dom_sf"/>
</dbReference>
<comment type="caution">
    <text evidence="10">The sequence shown here is derived from an EMBL/GenBank/DDBJ whole genome shotgun (WGS) entry which is preliminary data.</text>
</comment>
<dbReference type="PRINTS" id="PR00082">
    <property type="entry name" value="GLFDHDRGNASE"/>
</dbReference>
<evidence type="ECO:0000256" key="4">
    <source>
        <dbReference type="PIRNR" id="PIRNR000185"/>
    </source>
</evidence>
<dbReference type="FunFam" id="3.40.50.10860:FF:000002">
    <property type="entry name" value="Glutamate dehydrogenase"/>
    <property type="match status" value="1"/>
</dbReference>
<evidence type="ECO:0000256" key="8">
    <source>
        <dbReference type="RuleBase" id="RU004417"/>
    </source>
</evidence>
<name>L7L9T6_9ACTN</name>
<proteinExistence type="inferred from homology"/>
<keyword evidence="6" id="KW-0547">Nucleotide-binding</keyword>
<dbReference type="eggNOG" id="COG0334">
    <property type="taxonomic scope" value="Bacteria"/>
</dbReference>
<feature type="domain" description="Glutamate/phenylalanine/leucine/valine/L-tryptophan dehydrogenase C-terminal" evidence="9">
    <location>
        <begin position="204"/>
        <end position="445"/>
    </location>
</feature>
<dbReference type="InterPro" id="IPR050724">
    <property type="entry name" value="Glu_Leu_Phe_Val_DH"/>
</dbReference>
<evidence type="ECO:0000256" key="7">
    <source>
        <dbReference type="PIRSR" id="PIRSR000185-3"/>
    </source>
</evidence>
<feature type="binding site" evidence="6">
    <location>
        <position position="211"/>
    </location>
    <ligand>
        <name>NAD(+)</name>
        <dbReference type="ChEBI" id="CHEBI:57540"/>
    </ligand>
</feature>
<protein>
    <recommendedName>
        <fullName evidence="4">Glutamate dehydrogenase</fullName>
    </recommendedName>
</protein>
<feature type="site" description="Important for catalysis" evidence="7">
    <location>
        <position position="167"/>
    </location>
</feature>
<dbReference type="CDD" id="cd05313">
    <property type="entry name" value="NAD_bind_2_Glu_DH"/>
    <property type="match status" value="1"/>
</dbReference>
<dbReference type="PROSITE" id="PS00074">
    <property type="entry name" value="GLFV_DEHYDROGENASE"/>
    <property type="match status" value="1"/>
</dbReference>
<dbReference type="InterPro" id="IPR006096">
    <property type="entry name" value="Glu/Leu/Phe/Val/Trp_DH_C"/>
</dbReference>
<dbReference type="Gene3D" id="3.40.50.720">
    <property type="entry name" value="NAD(P)-binding Rossmann-like Domain"/>
    <property type="match status" value="1"/>
</dbReference>
<dbReference type="SMART" id="SM00839">
    <property type="entry name" value="ELFV_dehydrog"/>
    <property type="match status" value="1"/>
</dbReference>
<dbReference type="Pfam" id="PF00208">
    <property type="entry name" value="ELFV_dehydrog"/>
    <property type="match status" value="1"/>
</dbReference>
<feature type="binding site" evidence="6">
    <location>
        <position position="115"/>
    </location>
    <ligand>
        <name>substrate</name>
    </ligand>
</feature>
<keyword evidence="11" id="KW-1185">Reference proteome</keyword>
<dbReference type="InterPro" id="IPR006097">
    <property type="entry name" value="Glu/Leu/Phe/Val/Trp_DH_dimer"/>
</dbReference>
<dbReference type="Gene3D" id="3.40.50.10860">
    <property type="entry name" value="Leucine Dehydrogenase, chain A, domain 1"/>
    <property type="match status" value="1"/>
</dbReference>
<dbReference type="GO" id="GO:0004354">
    <property type="term" value="F:glutamate dehydrogenase (NADP+) activity"/>
    <property type="evidence" value="ECO:0007669"/>
    <property type="project" value="TreeGrafter"/>
</dbReference>
<dbReference type="AlphaFoldDB" id="L7L9T6"/>
<feature type="binding site" evidence="6">
    <location>
        <position position="112"/>
    </location>
    <ligand>
        <name>substrate</name>
    </ligand>
</feature>
<dbReference type="FunFam" id="3.40.50.720:FF:000030">
    <property type="entry name" value="Glutamate dehydrogenase"/>
    <property type="match status" value="1"/>
</dbReference>
<dbReference type="Pfam" id="PF02812">
    <property type="entry name" value="ELFV_dehydrog_N"/>
    <property type="match status" value="1"/>
</dbReference>
<feature type="active site" description="Proton donor" evidence="5">
    <location>
        <position position="127"/>
    </location>
</feature>
<evidence type="ECO:0000256" key="1">
    <source>
        <dbReference type="ARBA" id="ARBA00006382"/>
    </source>
</evidence>
<dbReference type="OrthoDB" id="9803297at2"/>
<evidence type="ECO:0000313" key="10">
    <source>
        <dbReference type="EMBL" id="GAC57689.1"/>
    </source>
</evidence>
<keyword evidence="6" id="KW-0520">NAD</keyword>
<evidence type="ECO:0000256" key="3">
    <source>
        <dbReference type="ARBA" id="ARBA00023002"/>
    </source>
</evidence>
<feature type="binding site" evidence="6">
    <location>
        <position position="166"/>
    </location>
    <ligand>
        <name>substrate</name>
    </ligand>
</feature>
<dbReference type="InterPro" id="IPR033922">
    <property type="entry name" value="NAD_bind_Glu_DH"/>
</dbReference>
<feature type="binding site" evidence="6">
    <location>
        <position position="379"/>
    </location>
    <ligand>
        <name>substrate</name>
    </ligand>
</feature>
<dbReference type="GO" id="GO:0000166">
    <property type="term" value="F:nucleotide binding"/>
    <property type="evidence" value="ECO:0007669"/>
    <property type="project" value="UniProtKB-KW"/>
</dbReference>
<dbReference type="GO" id="GO:0006537">
    <property type="term" value="P:glutamate biosynthetic process"/>
    <property type="evidence" value="ECO:0007669"/>
    <property type="project" value="TreeGrafter"/>
</dbReference>
<dbReference type="EMBL" id="BANT01000023">
    <property type="protein sequence ID" value="GAC57689.1"/>
    <property type="molecule type" value="Genomic_DNA"/>
</dbReference>
<accession>L7L9T6</accession>
<evidence type="ECO:0000256" key="5">
    <source>
        <dbReference type="PIRSR" id="PIRSR000185-1"/>
    </source>
</evidence>
<dbReference type="PIRSF" id="PIRSF000185">
    <property type="entry name" value="Glu_DH"/>
    <property type="match status" value="1"/>
</dbReference>
<dbReference type="NCBIfam" id="NF006929">
    <property type="entry name" value="PRK09414.1"/>
    <property type="match status" value="1"/>
</dbReference>
<dbReference type="STRING" id="1121927.GOHSU_23_00350"/>
<comment type="similarity">
    <text evidence="1 4 8">Belongs to the Glu/Leu/Phe/Val dehydrogenases family.</text>
</comment>